<evidence type="ECO:0000256" key="1">
    <source>
        <dbReference type="SAM" id="Phobius"/>
    </source>
</evidence>
<protein>
    <submittedName>
        <fullName evidence="2">Uncharacterized protein</fullName>
    </submittedName>
</protein>
<keyword evidence="1" id="KW-0472">Membrane</keyword>
<dbReference type="AlphaFoldDB" id="A0A0A9G6P9"/>
<feature type="transmembrane region" description="Helical" evidence="1">
    <location>
        <begin position="6"/>
        <end position="25"/>
    </location>
</feature>
<dbReference type="EMBL" id="GBRH01177749">
    <property type="protein sequence ID" value="JAE20147.1"/>
    <property type="molecule type" value="Transcribed_RNA"/>
</dbReference>
<reference evidence="2" key="1">
    <citation type="submission" date="2014-09" db="EMBL/GenBank/DDBJ databases">
        <authorList>
            <person name="Magalhaes I.L.F."/>
            <person name="Oliveira U."/>
            <person name="Santos F.R."/>
            <person name="Vidigal T.H.D.A."/>
            <person name="Brescovit A.D."/>
            <person name="Santos A.J."/>
        </authorList>
    </citation>
    <scope>NUCLEOTIDE SEQUENCE</scope>
    <source>
        <tissue evidence="2">Shoot tissue taken approximately 20 cm above the soil surface</tissue>
    </source>
</reference>
<proteinExistence type="predicted"/>
<evidence type="ECO:0000313" key="2">
    <source>
        <dbReference type="EMBL" id="JAE20147.1"/>
    </source>
</evidence>
<reference evidence="2" key="2">
    <citation type="journal article" date="2015" name="Data Brief">
        <title>Shoot transcriptome of the giant reed, Arundo donax.</title>
        <authorList>
            <person name="Barrero R.A."/>
            <person name="Guerrero F.D."/>
            <person name="Moolhuijzen P."/>
            <person name="Goolsby J.A."/>
            <person name="Tidwell J."/>
            <person name="Bellgard S.E."/>
            <person name="Bellgard M.I."/>
        </authorList>
    </citation>
    <scope>NUCLEOTIDE SEQUENCE</scope>
    <source>
        <tissue evidence="2">Shoot tissue taken approximately 20 cm above the soil surface</tissue>
    </source>
</reference>
<keyword evidence="1" id="KW-1133">Transmembrane helix</keyword>
<organism evidence="2">
    <name type="scientific">Arundo donax</name>
    <name type="common">Giant reed</name>
    <name type="synonym">Donax arundinaceus</name>
    <dbReference type="NCBI Taxonomy" id="35708"/>
    <lineage>
        <taxon>Eukaryota</taxon>
        <taxon>Viridiplantae</taxon>
        <taxon>Streptophyta</taxon>
        <taxon>Embryophyta</taxon>
        <taxon>Tracheophyta</taxon>
        <taxon>Spermatophyta</taxon>
        <taxon>Magnoliopsida</taxon>
        <taxon>Liliopsida</taxon>
        <taxon>Poales</taxon>
        <taxon>Poaceae</taxon>
        <taxon>PACMAD clade</taxon>
        <taxon>Arundinoideae</taxon>
        <taxon>Arundineae</taxon>
        <taxon>Arundo</taxon>
    </lineage>
</organism>
<name>A0A0A9G6P9_ARUDO</name>
<keyword evidence="1" id="KW-0812">Transmembrane</keyword>
<accession>A0A0A9G6P9</accession>
<sequence length="26" mass="3002">MLFSINFLAFPWILDVAIASFVLLIF</sequence>